<reference evidence="1" key="1">
    <citation type="submission" date="2019-09" db="EMBL/GenBank/DDBJ databases">
        <authorList>
            <person name="Rodrigo-Torres L."/>
            <person name="Arahal R. D."/>
            <person name="Lucena T."/>
        </authorList>
    </citation>
    <scope>NUCLEOTIDE SEQUENCE</scope>
    <source>
        <strain evidence="1">ISS653</strain>
    </source>
</reference>
<evidence type="ECO:0000313" key="2">
    <source>
        <dbReference type="Proteomes" id="UP000356253"/>
    </source>
</evidence>
<comment type="caution">
    <text evidence="1">The sequence shown here is derived from an EMBL/GenBank/DDBJ whole genome shotgun (WGS) entry which is preliminary data.</text>
</comment>
<organism evidence="1 2">
    <name type="scientific">Mesonia oceanica</name>
    <dbReference type="NCBI Taxonomy" id="2687242"/>
    <lineage>
        <taxon>Bacteria</taxon>
        <taxon>Pseudomonadati</taxon>
        <taxon>Bacteroidota</taxon>
        <taxon>Flavobacteriia</taxon>
        <taxon>Flavobacteriales</taxon>
        <taxon>Flavobacteriaceae</taxon>
        <taxon>Mesonia</taxon>
    </lineage>
</organism>
<gene>
    <name evidence="1" type="ORF">FVB9532_03163</name>
</gene>
<protein>
    <submittedName>
        <fullName evidence="1">Uncharacterized protein</fullName>
    </submittedName>
</protein>
<keyword evidence="2" id="KW-1185">Reference proteome</keyword>
<evidence type="ECO:0000313" key="1">
    <source>
        <dbReference type="EMBL" id="VVV01869.1"/>
    </source>
</evidence>
<dbReference type="EMBL" id="CABVMM010000013">
    <property type="protein sequence ID" value="VVV01869.1"/>
    <property type="molecule type" value="Genomic_DNA"/>
</dbReference>
<proteinExistence type="predicted"/>
<accession>A0AC61YBT5</accession>
<name>A0AC61YBT5_9FLAO</name>
<dbReference type="Proteomes" id="UP000356253">
    <property type="component" value="Unassembled WGS sequence"/>
</dbReference>
<sequence>MFFKKLLILFISIFSNSLVAQRENIETIDAEGIQEIIILADEIFQVEINTASKNSLEIKSISEGEYLQHIHLQSKIAGEKLVLTSTYQEILTSGFDKLSAHKVYAVNLQLSIPENLKVTVISNLASVYAQGIFRYFEVELKSGRCELINFQGEALINTYGGDVWVETNRANVDAQTNHGKIQVDKSLKSGEPIHIKSISGDIKVMKTQ</sequence>